<accession>A0A6J5KV59</accession>
<feature type="domain" description="DNA methylase N-4/N-6" evidence="4">
    <location>
        <begin position="21"/>
        <end position="292"/>
    </location>
</feature>
<proteinExistence type="inferred from homology"/>
<sequence>MTKLINGDCLTIADQIADNSIDLLLTDPPYNISNDGAKPVWIDPTTGENKNTIHSQKFSEAFDEDWDAVTHEEFLAQMTAWSKMWFKKLRKGGAFAVFISDQYVSYLWKIMEAEGFEPKRVWTWKKPAAVPFNRQVNPVSGCEYILWGIKPGGSRTFNSDTNLNSIIDRYATADKVSSIVYKAVKDGLGNKTMESIFAEALADAKKMIADRKTTGDVVHAVVPNTITYSGGLGKGKIHPTQKPTEILEYFIELLTNEGDTVLDTFAGSGSTGVAATNTGRKSILVERDKKMFTKMSERLNTNLSPLFE</sequence>
<dbReference type="EMBL" id="LR798231">
    <property type="protein sequence ID" value="CAB5208705.1"/>
    <property type="molecule type" value="Genomic_DNA"/>
</dbReference>
<evidence type="ECO:0000256" key="3">
    <source>
        <dbReference type="ARBA" id="ARBA00022679"/>
    </source>
</evidence>
<dbReference type="GO" id="GO:0003677">
    <property type="term" value="F:DNA binding"/>
    <property type="evidence" value="ECO:0007669"/>
    <property type="project" value="InterPro"/>
</dbReference>
<evidence type="ECO:0000313" key="6">
    <source>
        <dbReference type="EMBL" id="CAB5208705.1"/>
    </source>
</evidence>
<dbReference type="InterPro" id="IPR001091">
    <property type="entry name" value="RM_Methyltransferase"/>
</dbReference>
<dbReference type="InterPro" id="IPR002052">
    <property type="entry name" value="DNA_methylase_N6_adenine_CS"/>
</dbReference>
<keyword evidence="2 5" id="KW-0489">Methyltransferase</keyword>
<name>A0A6J5KV59_9CAUD</name>
<dbReference type="GO" id="GO:0008170">
    <property type="term" value="F:N-methyltransferase activity"/>
    <property type="evidence" value="ECO:0007669"/>
    <property type="project" value="InterPro"/>
</dbReference>
<gene>
    <name evidence="6" type="ORF">UFOVP181_125</name>
    <name evidence="5" type="ORF">UFOVP57_37</name>
</gene>
<protein>
    <submittedName>
        <fullName evidence="5">COG0863 DNA modification methylase</fullName>
    </submittedName>
</protein>
<evidence type="ECO:0000259" key="4">
    <source>
        <dbReference type="Pfam" id="PF01555"/>
    </source>
</evidence>
<dbReference type="PRINTS" id="PR00508">
    <property type="entry name" value="S21N4MTFRASE"/>
</dbReference>
<dbReference type="PROSITE" id="PS00092">
    <property type="entry name" value="N6_MTASE"/>
    <property type="match status" value="1"/>
</dbReference>
<dbReference type="InterPro" id="IPR002941">
    <property type="entry name" value="DNA_methylase_N4/N6"/>
</dbReference>
<dbReference type="SUPFAM" id="SSF53335">
    <property type="entry name" value="S-adenosyl-L-methionine-dependent methyltransferases"/>
    <property type="match status" value="1"/>
</dbReference>
<dbReference type="GO" id="GO:0032259">
    <property type="term" value="P:methylation"/>
    <property type="evidence" value="ECO:0007669"/>
    <property type="project" value="UniProtKB-KW"/>
</dbReference>
<dbReference type="EMBL" id="LR796187">
    <property type="protein sequence ID" value="CAB4125016.1"/>
    <property type="molecule type" value="Genomic_DNA"/>
</dbReference>
<dbReference type="Pfam" id="PF01555">
    <property type="entry name" value="N6_N4_Mtase"/>
    <property type="match status" value="1"/>
</dbReference>
<evidence type="ECO:0000256" key="1">
    <source>
        <dbReference type="ARBA" id="ARBA00006594"/>
    </source>
</evidence>
<evidence type="ECO:0000313" key="5">
    <source>
        <dbReference type="EMBL" id="CAB4125016.1"/>
    </source>
</evidence>
<organism evidence="5">
    <name type="scientific">uncultured Caudovirales phage</name>
    <dbReference type="NCBI Taxonomy" id="2100421"/>
    <lineage>
        <taxon>Viruses</taxon>
        <taxon>Duplodnaviria</taxon>
        <taxon>Heunggongvirae</taxon>
        <taxon>Uroviricota</taxon>
        <taxon>Caudoviricetes</taxon>
        <taxon>Peduoviridae</taxon>
        <taxon>Maltschvirus</taxon>
        <taxon>Maltschvirus maltsch</taxon>
    </lineage>
</organism>
<keyword evidence="3" id="KW-0808">Transferase</keyword>
<evidence type="ECO:0000256" key="2">
    <source>
        <dbReference type="ARBA" id="ARBA00022603"/>
    </source>
</evidence>
<dbReference type="InterPro" id="IPR029063">
    <property type="entry name" value="SAM-dependent_MTases_sf"/>
</dbReference>
<dbReference type="Gene3D" id="3.40.50.150">
    <property type="entry name" value="Vaccinia Virus protein VP39"/>
    <property type="match status" value="1"/>
</dbReference>
<comment type="similarity">
    <text evidence="1">Belongs to the N(4)/N(6)-methyltransferase family.</text>
</comment>
<reference evidence="5" key="1">
    <citation type="submission" date="2020-04" db="EMBL/GenBank/DDBJ databases">
        <authorList>
            <person name="Chiriac C."/>
            <person name="Salcher M."/>
            <person name="Ghai R."/>
            <person name="Kavagutti S V."/>
        </authorList>
    </citation>
    <scope>NUCLEOTIDE SEQUENCE</scope>
</reference>